<reference evidence="5 7" key="1">
    <citation type="submission" date="2018-06" db="EMBL/GenBank/DDBJ databases">
        <title>WGS assembly of Brassica rapa FPsc.</title>
        <authorList>
            <person name="Bowman J."/>
            <person name="Kohchi T."/>
            <person name="Yamato K."/>
            <person name="Jenkins J."/>
            <person name="Shu S."/>
            <person name="Ishizaki K."/>
            <person name="Yamaoka S."/>
            <person name="Nishihama R."/>
            <person name="Nakamura Y."/>
            <person name="Berger F."/>
            <person name="Adam C."/>
            <person name="Aki S."/>
            <person name="Althoff F."/>
            <person name="Araki T."/>
            <person name="Arteaga-Vazquez M."/>
            <person name="Balasubrmanian S."/>
            <person name="Bauer D."/>
            <person name="Boehm C."/>
            <person name="Briginshaw L."/>
            <person name="Caballero-Perez J."/>
            <person name="Catarino B."/>
            <person name="Chen F."/>
            <person name="Chiyoda S."/>
            <person name="Chovatia M."/>
            <person name="Davies K."/>
            <person name="Delmans M."/>
            <person name="Demura T."/>
            <person name="Dierschke T."/>
            <person name="Dolan L."/>
            <person name="Dorantes-Acosta A."/>
            <person name="Eklund D."/>
            <person name="Florent S."/>
            <person name="Flores-Sandoval E."/>
            <person name="Fujiyama A."/>
            <person name="Fukuzawa H."/>
            <person name="Galik B."/>
            <person name="Grimanelli D."/>
            <person name="Grimwood J."/>
            <person name="Grossniklaus U."/>
            <person name="Hamada T."/>
            <person name="Haseloff J."/>
            <person name="Hetherington A."/>
            <person name="Higo A."/>
            <person name="Hirakawa Y."/>
            <person name="Hundley H."/>
            <person name="Ikeda Y."/>
            <person name="Inoue K."/>
            <person name="Inoue S."/>
            <person name="Ishida S."/>
            <person name="Jia Q."/>
            <person name="Kakita M."/>
            <person name="Kanazawa T."/>
            <person name="Kawai Y."/>
            <person name="Kawashima T."/>
            <person name="Kennedy M."/>
            <person name="Kinose K."/>
            <person name="Kinoshita T."/>
            <person name="Kohara Y."/>
            <person name="Koide E."/>
            <person name="Komatsu K."/>
            <person name="Kopischke S."/>
            <person name="Kubo M."/>
            <person name="Kyozuka J."/>
            <person name="Lagercrantz U."/>
            <person name="Lin S."/>
            <person name="Lindquist E."/>
            <person name="Lipzen A."/>
            <person name="Lu C."/>
            <person name="Luna E."/>
            <person name="Martienssen R."/>
            <person name="Minamino N."/>
            <person name="Mizutani M."/>
            <person name="Mizutani M."/>
            <person name="Mochizuki N."/>
            <person name="Monte I."/>
            <person name="Mosher R."/>
            <person name="Nagasaki H."/>
            <person name="Nakagami H."/>
            <person name="Naramoto S."/>
            <person name="Nishitani K."/>
            <person name="Ohtani M."/>
            <person name="Okamoto T."/>
            <person name="Okumura M."/>
            <person name="Phillips J."/>
            <person name="Pollak B."/>
            <person name="Reinders A."/>
            <person name="Roevekamp M."/>
            <person name="Sano R."/>
            <person name="Sawa S."/>
            <person name="Schmid M."/>
            <person name="Shirakawa M."/>
            <person name="Solano R."/>
            <person name="Spunde A."/>
            <person name="Suetsugu N."/>
            <person name="Sugano S."/>
            <person name="Sugiyama A."/>
            <person name="Sun R."/>
            <person name="Suzuki Y."/>
            <person name="Takenaka M."/>
            <person name="Takezawa D."/>
            <person name="Tomogane H."/>
            <person name="Tsuzuki M."/>
            <person name="Ueda T."/>
            <person name="Umeda M."/>
            <person name="Ward J."/>
            <person name="Watanabe Y."/>
            <person name="Yazaki K."/>
            <person name="Yokoyama R."/>
            <person name="Yoshitake Y."/>
            <person name="Yotsui I."/>
            <person name="Zachgo S."/>
            <person name="Schmutz J."/>
        </authorList>
    </citation>
    <scope>NUCLEOTIDE SEQUENCE [LARGE SCALE GENOMIC DNA]</scope>
    <source>
        <strain evidence="7">cv. B-3</strain>
    </source>
</reference>
<dbReference type="EMBL" id="LS974625">
    <property type="protein sequence ID" value="CAG7862546.1"/>
    <property type="molecule type" value="Genomic_DNA"/>
</dbReference>
<dbReference type="Proteomes" id="UP000694005">
    <property type="component" value="Chromosome A09"/>
</dbReference>
<feature type="signal peptide" evidence="2">
    <location>
        <begin position="1"/>
        <end position="28"/>
    </location>
</feature>
<evidence type="ECO:0000256" key="1">
    <source>
        <dbReference type="ARBA" id="ARBA00022729"/>
    </source>
</evidence>
<reference evidence="6" key="2">
    <citation type="submission" date="2018-11" db="EMBL/GenBank/DDBJ databases">
        <authorList>
            <consortium name="Genoscope - CEA"/>
            <person name="William W."/>
        </authorList>
    </citation>
    <scope>NUCLEOTIDE SEQUENCE</scope>
</reference>
<evidence type="ECO:0000313" key="4">
    <source>
        <dbReference type="EMBL" id="CAG7862546.1"/>
    </source>
</evidence>
<protein>
    <recommendedName>
        <fullName evidence="3">Prolamin-like domain-containing protein</fullName>
    </recommendedName>
</protein>
<accession>A0A397Y4U3</accession>
<evidence type="ECO:0000313" key="5">
    <source>
        <dbReference type="EMBL" id="RID45626.1"/>
    </source>
</evidence>
<dbReference type="Gramene" id="A09p30130.2_BraZ1">
    <property type="protein sequence ID" value="A09p30130.2_BraZ1.CDS.1"/>
    <property type="gene ID" value="A09g30130.2_BraZ1"/>
</dbReference>
<dbReference type="AlphaFoldDB" id="A0A397Y4U3"/>
<proteinExistence type="predicted"/>
<gene>
    <name evidence="6" type="ORF">BRAA09T38342Z</name>
    <name evidence="4" type="ORF">BRAPAZ1V2_A09P30130.2</name>
    <name evidence="5" type="ORF">BRARA_I02336</name>
</gene>
<evidence type="ECO:0000256" key="2">
    <source>
        <dbReference type="SAM" id="SignalP"/>
    </source>
</evidence>
<keyword evidence="1 2" id="KW-0732">Signal</keyword>
<dbReference type="EMBL" id="LR031568">
    <property type="protein sequence ID" value="VDC60731.1"/>
    <property type="molecule type" value="Genomic_DNA"/>
</dbReference>
<evidence type="ECO:0000313" key="6">
    <source>
        <dbReference type="EMBL" id="VDC60731.1"/>
    </source>
</evidence>
<dbReference type="InterPro" id="IPR008502">
    <property type="entry name" value="Prolamin-like"/>
</dbReference>
<dbReference type="Proteomes" id="UP000264353">
    <property type="component" value="Chromosome A9"/>
</dbReference>
<dbReference type="Pfam" id="PF05617">
    <property type="entry name" value="Prolamin_like"/>
    <property type="match status" value="1"/>
</dbReference>
<feature type="chain" id="PRO_5039799094" description="Prolamin-like domain-containing protein" evidence="2">
    <location>
        <begin position="29"/>
        <end position="113"/>
    </location>
</feature>
<feature type="domain" description="Prolamin-like" evidence="3">
    <location>
        <begin position="48"/>
        <end position="93"/>
    </location>
</feature>
<dbReference type="EMBL" id="CM010636">
    <property type="protein sequence ID" value="RID45626.1"/>
    <property type="molecule type" value="Genomic_DNA"/>
</dbReference>
<organism evidence="5 7">
    <name type="scientific">Brassica campestris</name>
    <name type="common">Field mustard</name>
    <dbReference type="NCBI Taxonomy" id="3711"/>
    <lineage>
        <taxon>Eukaryota</taxon>
        <taxon>Viridiplantae</taxon>
        <taxon>Streptophyta</taxon>
        <taxon>Embryophyta</taxon>
        <taxon>Tracheophyta</taxon>
        <taxon>Spermatophyta</taxon>
        <taxon>Magnoliopsida</taxon>
        <taxon>eudicotyledons</taxon>
        <taxon>Gunneridae</taxon>
        <taxon>Pentapetalae</taxon>
        <taxon>rosids</taxon>
        <taxon>malvids</taxon>
        <taxon>Brassicales</taxon>
        <taxon>Brassicaceae</taxon>
        <taxon>Brassiceae</taxon>
        <taxon>Brassica</taxon>
    </lineage>
</organism>
<evidence type="ECO:0000313" key="7">
    <source>
        <dbReference type="Proteomes" id="UP000264353"/>
    </source>
</evidence>
<name>A0A397Y4U3_BRACM</name>
<sequence length="113" mass="12626">MSGSKKTVFLSILLIMVMILSISQNINSVSDSAFTPTGEKRLFPKPLTCVADAKKVPHCVESVKNFHFKNVTKECCTVLLGIPKDCFGIMFPRRFVYRIMLKTACKLLGIIKV</sequence>
<evidence type="ECO:0000259" key="3">
    <source>
        <dbReference type="Pfam" id="PF05617"/>
    </source>
</evidence>